<proteinExistence type="predicted"/>
<sequence length="286" mass="32447">MRPGTDAWLSACSVVRTALEDNGYFVARYDQISQEFCDSIVFAMEELFSLPVETKAQKTSDKPLHGYLGQFSRLPLFESLGIDDPLTLRGCRKFTHTMWPEGNDRFCDSINEYSKELEKIDHMVKKMVFESYGVDKQRCDSLIESSDYFLRCMKYRAPQMNENDLGMHCHTDLTIISIVHQLNNLNGLEIKMKDGEWKGVDASSSLFVVMAGDALNLRDKPIKERVLVFLAFCAVVQPRAFKVHVTEAHAVQLYTLTAATPFTTTSYSTSPPETPTRGPRVLDMVM</sequence>
<evidence type="ECO:0000313" key="3">
    <source>
        <dbReference type="Proteomes" id="UP001603857"/>
    </source>
</evidence>
<organism evidence="2 3">
    <name type="scientific">Flemingia macrophylla</name>
    <dbReference type="NCBI Taxonomy" id="520843"/>
    <lineage>
        <taxon>Eukaryota</taxon>
        <taxon>Viridiplantae</taxon>
        <taxon>Streptophyta</taxon>
        <taxon>Embryophyta</taxon>
        <taxon>Tracheophyta</taxon>
        <taxon>Spermatophyta</taxon>
        <taxon>Magnoliopsida</taxon>
        <taxon>eudicotyledons</taxon>
        <taxon>Gunneridae</taxon>
        <taxon>Pentapetalae</taxon>
        <taxon>rosids</taxon>
        <taxon>fabids</taxon>
        <taxon>Fabales</taxon>
        <taxon>Fabaceae</taxon>
        <taxon>Papilionoideae</taxon>
        <taxon>50 kb inversion clade</taxon>
        <taxon>NPAAA clade</taxon>
        <taxon>indigoferoid/millettioid clade</taxon>
        <taxon>Phaseoleae</taxon>
        <taxon>Flemingia</taxon>
    </lineage>
</organism>
<dbReference type="EMBL" id="JBGMDY010000010">
    <property type="protein sequence ID" value="KAL2320698.1"/>
    <property type="molecule type" value="Genomic_DNA"/>
</dbReference>
<dbReference type="InterPro" id="IPR050231">
    <property type="entry name" value="Iron_ascorbate_oxido_reductase"/>
</dbReference>
<comment type="caution">
    <text evidence="2">The sequence shown here is derived from an EMBL/GenBank/DDBJ whole genome shotgun (WGS) entry which is preliminary data.</text>
</comment>
<accession>A0ABD1LAZ9</accession>
<dbReference type="InterPro" id="IPR044861">
    <property type="entry name" value="IPNS-like_FE2OG_OXY"/>
</dbReference>
<dbReference type="Gene3D" id="2.60.120.330">
    <property type="entry name" value="B-lactam Antibiotic, Isopenicillin N Synthase, Chain"/>
    <property type="match status" value="1"/>
</dbReference>
<feature type="domain" description="Isopenicillin N synthase-like Fe(2+) 2OG dioxygenase" evidence="1">
    <location>
        <begin position="154"/>
        <end position="226"/>
    </location>
</feature>
<evidence type="ECO:0000313" key="2">
    <source>
        <dbReference type="EMBL" id="KAL2320698.1"/>
    </source>
</evidence>
<keyword evidence="3" id="KW-1185">Reference proteome</keyword>
<protein>
    <recommendedName>
        <fullName evidence="1">Isopenicillin N synthase-like Fe(2+) 2OG dioxygenase domain-containing protein</fullName>
    </recommendedName>
</protein>
<name>A0ABD1LAZ9_9FABA</name>
<dbReference type="PANTHER" id="PTHR47990">
    <property type="entry name" value="2-OXOGLUTARATE (2OG) AND FE(II)-DEPENDENT OXYGENASE SUPERFAMILY PROTEIN-RELATED"/>
    <property type="match status" value="1"/>
</dbReference>
<dbReference type="Proteomes" id="UP001603857">
    <property type="component" value="Unassembled WGS sequence"/>
</dbReference>
<reference evidence="2 3" key="1">
    <citation type="submission" date="2024-08" db="EMBL/GenBank/DDBJ databases">
        <title>Insights into the chromosomal genome structure of Flemingia macrophylla.</title>
        <authorList>
            <person name="Ding Y."/>
            <person name="Zhao Y."/>
            <person name="Bi W."/>
            <person name="Wu M."/>
            <person name="Zhao G."/>
            <person name="Gong Y."/>
            <person name="Li W."/>
            <person name="Zhang P."/>
        </authorList>
    </citation>
    <scope>NUCLEOTIDE SEQUENCE [LARGE SCALE GENOMIC DNA]</scope>
    <source>
        <strain evidence="2">DYQJB</strain>
        <tissue evidence="2">Leaf</tissue>
    </source>
</reference>
<gene>
    <name evidence="2" type="ORF">Fmac_029667</name>
</gene>
<dbReference type="Pfam" id="PF03171">
    <property type="entry name" value="2OG-FeII_Oxy"/>
    <property type="match status" value="1"/>
</dbReference>
<dbReference type="AlphaFoldDB" id="A0ABD1LAZ9"/>
<evidence type="ECO:0000259" key="1">
    <source>
        <dbReference type="Pfam" id="PF03171"/>
    </source>
</evidence>
<dbReference type="SUPFAM" id="SSF51197">
    <property type="entry name" value="Clavaminate synthase-like"/>
    <property type="match status" value="1"/>
</dbReference>
<dbReference type="InterPro" id="IPR027443">
    <property type="entry name" value="IPNS-like_sf"/>
</dbReference>